<dbReference type="InterPro" id="IPR015590">
    <property type="entry name" value="Aldehyde_DH_dom"/>
</dbReference>
<reference evidence="5 6" key="1">
    <citation type="submission" date="2023-02" db="EMBL/GenBank/DDBJ databases">
        <title>Genome sequence of Novosphingobium humi KACC 19094.</title>
        <authorList>
            <person name="Kim S."/>
            <person name="Heo J."/>
            <person name="Kwon S.-W."/>
        </authorList>
    </citation>
    <scope>NUCLEOTIDE SEQUENCE [LARGE SCALE GENOMIC DNA]</scope>
    <source>
        <strain evidence="5 6">KACC 19094</strain>
        <plasmid evidence="5 6">unnamed1</plasmid>
    </source>
</reference>
<evidence type="ECO:0000313" key="5">
    <source>
        <dbReference type="EMBL" id="WCT79934.1"/>
    </source>
</evidence>
<evidence type="ECO:0000259" key="4">
    <source>
        <dbReference type="Pfam" id="PF00171"/>
    </source>
</evidence>
<keyword evidence="5" id="KW-0614">Plasmid</keyword>
<keyword evidence="1 3" id="KW-0560">Oxidoreductase</keyword>
<feature type="active site" evidence="2">
    <location>
        <position position="242"/>
    </location>
</feature>
<dbReference type="CDD" id="cd07106">
    <property type="entry name" value="ALDH_AldA-AAD23400"/>
    <property type="match status" value="1"/>
</dbReference>
<dbReference type="InterPro" id="IPR016163">
    <property type="entry name" value="Ald_DH_C"/>
</dbReference>
<dbReference type="InterPro" id="IPR016162">
    <property type="entry name" value="Ald_DH_N"/>
</dbReference>
<feature type="domain" description="Aldehyde dehydrogenase" evidence="4">
    <location>
        <begin position="18"/>
        <end position="463"/>
    </location>
</feature>
<dbReference type="InterPro" id="IPR044086">
    <property type="entry name" value="LUC3-like"/>
</dbReference>
<comment type="similarity">
    <text evidence="3">Belongs to the aldehyde dehydrogenase family.</text>
</comment>
<geneLocation type="plasmid" evidence="5 6">
    <name>unnamed1</name>
</geneLocation>
<dbReference type="Gene3D" id="3.40.605.10">
    <property type="entry name" value="Aldehyde Dehydrogenase, Chain A, domain 1"/>
    <property type="match status" value="1"/>
</dbReference>
<evidence type="ECO:0000313" key="6">
    <source>
        <dbReference type="Proteomes" id="UP001218231"/>
    </source>
</evidence>
<gene>
    <name evidence="5" type="ORF">PQ457_17885</name>
</gene>
<proteinExistence type="inferred from homology"/>
<evidence type="ECO:0000256" key="2">
    <source>
        <dbReference type="PROSITE-ProRule" id="PRU10007"/>
    </source>
</evidence>
<organism evidence="5 6">
    <name type="scientific">Novosphingobium humi</name>
    <dbReference type="NCBI Taxonomy" id="2282397"/>
    <lineage>
        <taxon>Bacteria</taxon>
        <taxon>Pseudomonadati</taxon>
        <taxon>Pseudomonadota</taxon>
        <taxon>Alphaproteobacteria</taxon>
        <taxon>Sphingomonadales</taxon>
        <taxon>Sphingomonadaceae</taxon>
        <taxon>Novosphingobium</taxon>
    </lineage>
</organism>
<dbReference type="InterPro" id="IPR016161">
    <property type="entry name" value="Ald_DH/histidinol_DH"/>
</dbReference>
<dbReference type="SUPFAM" id="SSF53720">
    <property type="entry name" value="ALDH-like"/>
    <property type="match status" value="1"/>
</dbReference>
<accession>A0ABY7U6G3</accession>
<sequence>MEQAFRLLIDGALVDGAGEMPVINPATGRAFATAPRADAAQLDEAVAAGRGAFPGWAALSYAERRVFLERFADGVEARFEELARLMTMEQGKPLDQARGEVGGTIAGLRWFAAQEIAPHIIRDTPTERITEHHSPLGVVAAITPWNFPLILLVVKLAPALITGNVVIAKPAPTTPLTTLLLGEVAADILPPGVFQTLADANDLGAALSSHPGIAHVSFTGSTATGKKVLASTADTLKRFTLELGGNDAALVLDDADVATVAPAIFGAAMVNAGQVCLAAKRVYAPRAIYDDLCDALGALARAAVVGDGLDQGSQIGPVQNAAQYAKLIDYLAEAREQGRIVAGGAPIEREGYFIAPTIVRDLPGDARLVREEQFGPVLPVLAYDDLGQAIAAINASEYGLGGTIWTGNPERGEQVAMLIDSGTVWVNRHLDLPFDVAFGGAKQSGIGRQQGIEGLMEFTQAKIINIAKG</sequence>
<dbReference type="Proteomes" id="UP001218231">
    <property type="component" value="Plasmid unnamed1"/>
</dbReference>
<dbReference type="Gene3D" id="3.40.309.10">
    <property type="entry name" value="Aldehyde Dehydrogenase, Chain A, domain 2"/>
    <property type="match status" value="1"/>
</dbReference>
<protein>
    <submittedName>
        <fullName evidence="5">Aldehyde dehydrogenase family protein</fullName>
    </submittedName>
</protein>
<dbReference type="InterPro" id="IPR029510">
    <property type="entry name" value="Ald_DH_CS_GLU"/>
</dbReference>
<keyword evidence="6" id="KW-1185">Reference proteome</keyword>
<dbReference type="EMBL" id="CP117418">
    <property type="protein sequence ID" value="WCT79934.1"/>
    <property type="molecule type" value="Genomic_DNA"/>
</dbReference>
<dbReference type="PANTHER" id="PTHR11699">
    <property type="entry name" value="ALDEHYDE DEHYDROGENASE-RELATED"/>
    <property type="match status" value="1"/>
</dbReference>
<name>A0ABY7U6G3_9SPHN</name>
<dbReference type="RefSeq" id="WP_273620206.1">
    <property type="nucleotide sequence ID" value="NZ_CP117418.1"/>
</dbReference>
<evidence type="ECO:0000256" key="3">
    <source>
        <dbReference type="RuleBase" id="RU003345"/>
    </source>
</evidence>
<dbReference type="Pfam" id="PF00171">
    <property type="entry name" value="Aldedh"/>
    <property type="match status" value="1"/>
</dbReference>
<dbReference type="PROSITE" id="PS00687">
    <property type="entry name" value="ALDEHYDE_DEHYDR_GLU"/>
    <property type="match status" value="1"/>
</dbReference>
<evidence type="ECO:0000256" key="1">
    <source>
        <dbReference type="ARBA" id="ARBA00023002"/>
    </source>
</evidence>